<feature type="compositionally biased region" description="Basic and acidic residues" evidence="1">
    <location>
        <begin position="81"/>
        <end position="101"/>
    </location>
</feature>
<comment type="caution">
    <text evidence="2">The sequence shown here is derived from an EMBL/GenBank/DDBJ whole genome shotgun (WGS) entry which is preliminary data.</text>
</comment>
<organism evidence="2 3">
    <name type="scientific">Fusarium kuroshium</name>
    <dbReference type="NCBI Taxonomy" id="2010991"/>
    <lineage>
        <taxon>Eukaryota</taxon>
        <taxon>Fungi</taxon>
        <taxon>Dikarya</taxon>
        <taxon>Ascomycota</taxon>
        <taxon>Pezizomycotina</taxon>
        <taxon>Sordariomycetes</taxon>
        <taxon>Hypocreomycetidae</taxon>
        <taxon>Hypocreales</taxon>
        <taxon>Nectriaceae</taxon>
        <taxon>Fusarium</taxon>
        <taxon>Fusarium solani species complex</taxon>
    </lineage>
</organism>
<accession>A0A3M2SF14</accession>
<evidence type="ECO:0000256" key="1">
    <source>
        <dbReference type="SAM" id="MobiDB-lite"/>
    </source>
</evidence>
<feature type="compositionally biased region" description="Basic and acidic residues" evidence="1">
    <location>
        <begin position="135"/>
        <end position="174"/>
    </location>
</feature>
<dbReference type="EMBL" id="NKUJ01000059">
    <property type="protein sequence ID" value="RMJ15732.1"/>
    <property type="molecule type" value="Genomic_DNA"/>
</dbReference>
<evidence type="ECO:0000313" key="3">
    <source>
        <dbReference type="Proteomes" id="UP000277212"/>
    </source>
</evidence>
<proteinExistence type="predicted"/>
<dbReference type="Proteomes" id="UP000277212">
    <property type="component" value="Unassembled WGS sequence"/>
</dbReference>
<feature type="compositionally biased region" description="Low complexity" evidence="1">
    <location>
        <begin position="103"/>
        <end position="115"/>
    </location>
</feature>
<keyword evidence="3" id="KW-1185">Reference proteome</keyword>
<gene>
    <name evidence="2" type="ORF">CDV36_004567</name>
</gene>
<reference evidence="2 3" key="1">
    <citation type="submission" date="2017-06" db="EMBL/GenBank/DDBJ databases">
        <title>Comparative genomic analysis of Ambrosia Fusariam Clade fungi.</title>
        <authorList>
            <person name="Stajich J.E."/>
            <person name="Carrillo J."/>
            <person name="Kijimoto T."/>
            <person name="Eskalen A."/>
            <person name="O'Donnell K."/>
            <person name="Kasson M."/>
        </authorList>
    </citation>
    <scope>NUCLEOTIDE SEQUENCE [LARGE SCALE GENOMIC DNA]</scope>
    <source>
        <strain evidence="2">UCR3666</strain>
    </source>
</reference>
<dbReference type="OrthoDB" id="3261350at2759"/>
<feature type="region of interest" description="Disordered" evidence="1">
    <location>
        <begin position="76"/>
        <end position="174"/>
    </location>
</feature>
<dbReference type="AlphaFoldDB" id="A0A3M2SF14"/>
<protein>
    <submittedName>
        <fullName evidence="2">Uncharacterized protein</fullName>
    </submittedName>
</protein>
<evidence type="ECO:0000313" key="2">
    <source>
        <dbReference type="EMBL" id="RMJ15732.1"/>
    </source>
</evidence>
<sequence>MTPSERAYICQAKAKEFKSRNQVGPEVLLRMKLENLRRMKHAFSTYETSFKDGEQDGLARLQKDATHWKAEVARLSSELDQAPRRTQENTPEKLLQEEPRKVGGSSNSGEGASGATKESVQTTGSAGKGATGTDKSAEADEKKLAEAEGKLETAKEGLQKKEREFKLKEETADKTLHEATKELYALENKVSEARKKLDNDDAADKSKFKKDLETAVAELEKGKGKWIEARRLLQAAQSRRAMAEMEMSGRENMTNSVKDHLSRPDEQIADIEAQLRDDSVHARGLPSAIIDIDGNRNIIHADESDMRHQQAPQAASEGSVPGSDAWSKIAFTVEAKIESTSTKERATSASIDFKAYGWFASVHADSSVSSASKKVQKDLSECTVDGSFSAILVTIRRPWLHAELFQDFDIDTPDDAKLSPGAAKIKTWIERGDGGSLSEKLADYGKFPAYPTSFIVAADTVLEFKSNESKSEELMSHLSTDSSIKANYGPWGLSGGASLKTDNKESSMKMEVRGGALRISFQAPQIIGWVSEILPQLPRQKGKIGGLSGPPNRLFRL</sequence>
<name>A0A3M2SF14_9HYPO</name>